<dbReference type="InterPro" id="IPR025921">
    <property type="entry name" value="HmuY"/>
</dbReference>
<evidence type="ECO:0000256" key="1">
    <source>
        <dbReference type="SAM" id="SignalP"/>
    </source>
</evidence>
<accession>A0ABQ1V1D1</accession>
<dbReference type="PROSITE" id="PS51257">
    <property type="entry name" value="PROKAR_LIPOPROTEIN"/>
    <property type="match status" value="1"/>
</dbReference>
<dbReference type="Pfam" id="PF14064">
    <property type="entry name" value="HmuY"/>
    <property type="match status" value="1"/>
</dbReference>
<organism evidence="2 3">
    <name type="scientific">Echinicola rosea</name>
    <dbReference type="NCBI Taxonomy" id="1807691"/>
    <lineage>
        <taxon>Bacteria</taxon>
        <taxon>Pseudomonadati</taxon>
        <taxon>Bacteroidota</taxon>
        <taxon>Cytophagia</taxon>
        <taxon>Cytophagales</taxon>
        <taxon>Cyclobacteriaceae</taxon>
        <taxon>Echinicola</taxon>
    </lineage>
</organism>
<protein>
    <recommendedName>
        <fullName evidence="4">HmuY protein</fullName>
    </recommendedName>
</protein>
<evidence type="ECO:0008006" key="4">
    <source>
        <dbReference type="Google" id="ProtNLM"/>
    </source>
</evidence>
<comment type="caution">
    <text evidence="2">The sequence shown here is derived from an EMBL/GenBank/DDBJ whole genome shotgun (WGS) entry which is preliminary data.</text>
</comment>
<dbReference type="RefSeq" id="WP_137403413.1">
    <property type="nucleotide sequence ID" value="NZ_BMIU01000008.1"/>
</dbReference>
<gene>
    <name evidence="2" type="ORF">GCM10011339_19060</name>
</gene>
<reference evidence="3" key="1">
    <citation type="journal article" date="2019" name="Int. J. Syst. Evol. Microbiol.">
        <title>The Global Catalogue of Microorganisms (GCM) 10K type strain sequencing project: providing services to taxonomists for standard genome sequencing and annotation.</title>
        <authorList>
            <consortium name="The Broad Institute Genomics Platform"/>
            <consortium name="The Broad Institute Genome Sequencing Center for Infectious Disease"/>
            <person name="Wu L."/>
            <person name="Ma J."/>
        </authorList>
    </citation>
    <scope>NUCLEOTIDE SEQUENCE [LARGE SCALE GENOMIC DNA]</scope>
    <source>
        <strain evidence="3">CGMCC 1.15407</strain>
    </source>
</reference>
<feature type="signal peptide" evidence="1">
    <location>
        <begin position="1"/>
        <end position="21"/>
    </location>
</feature>
<proteinExistence type="predicted"/>
<evidence type="ECO:0000313" key="2">
    <source>
        <dbReference type="EMBL" id="GGF31070.1"/>
    </source>
</evidence>
<name>A0ABQ1V1D1_9BACT</name>
<evidence type="ECO:0000313" key="3">
    <source>
        <dbReference type="Proteomes" id="UP000647339"/>
    </source>
</evidence>
<dbReference type="Proteomes" id="UP000647339">
    <property type="component" value="Unassembled WGS sequence"/>
</dbReference>
<dbReference type="CDD" id="cd12105">
    <property type="entry name" value="HmuY"/>
    <property type="match status" value="1"/>
</dbReference>
<dbReference type="EMBL" id="BMIU01000008">
    <property type="protein sequence ID" value="GGF31070.1"/>
    <property type="molecule type" value="Genomic_DNA"/>
</dbReference>
<feature type="chain" id="PRO_5047520337" description="HmuY protein" evidence="1">
    <location>
        <begin position="22"/>
        <end position="205"/>
    </location>
</feature>
<keyword evidence="3" id="KW-1185">Reference proteome</keyword>
<sequence>MKKVNFIALALLALPFLVSCTNDDDTDPEVVEELEAVLVEDLYAPNSNPGSDDGQEYDYVYYSFEKNMVVDSEDEDWAIAFKSTEIIVNGGVNGDGNVQGALLSGTVFEELEGLPDDMELSVDTEEMNAIPNDMQNGWWNYDRSTHFVTPKAAIVLVFQTNSGNSVKMEILSFFKGNPSAEEYELRDMYHYTFRYLLQPNGTKTF</sequence>
<keyword evidence="1" id="KW-0732">Signal</keyword>